<evidence type="ECO:0000256" key="1">
    <source>
        <dbReference type="SAM" id="MobiDB-lite"/>
    </source>
</evidence>
<comment type="caution">
    <text evidence="2">The sequence shown here is derived from an EMBL/GenBank/DDBJ whole genome shotgun (WGS) entry which is preliminary data.</text>
</comment>
<evidence type="ECO:0000313" key="3">
    <source>
        <dbReference type="Proteomes" id="UP001166286"/>
    </source>
</evidence>
<reference evidence="2" key="1">
    <citation type="submission" date="2023-03" db="EMBL/GenBank/DDBJ databases">
        <title>Complete genome of Cladonia borealis.</title>
        <authorList>
            <person name="Park H."/>
        </authorList>
    </citation>
    <scope>NUCLEOTIDE SEQUENCE</scope>
    <source>
        <strain evidence="2">ANT050790</strain>
    </source>
</reference>
<dbReference type="AlphaFoldDB" id="A0AA39QVM9"/>
<name>A0AA39QVM9_9LECA</name>
<evidence type="ECO:0000313" key="2">
    <source>
        <dbReference type="EMBL" id="KAK0508774.1"/>
    </source>
</evidence>
<accession>A0AA39QVM9</accession>
<feature type="region of interest" description="Disordered" evidence="1">
    <location>
        <begin position="1"/>
        <end position="21"/>
    </location>
</feature>
<protein>
    <submittedName>
        <fullName evidence="2">Uncharacterized protein</fullName>
    </submittedName>
</protein>
<keyword evidence="3" id="KW-1185">Reference proteome</keyword>
<gene>
    <name evidence="2" type="ORF">JMJ35_009050</name>
</gene>
<sequence>MTQLTTPTTPSPPPSSTTPSSVDILILGAGWTSTFLIPLLTEKKHHLRSHHTQRPRQHHPLHFQSLFHRQISIRKITHRKNHPNNLPPQRHRAI</sequence>
<proteinExistence type="predicted"/>
<dbReference type="EMBL" id="JAFEKC020000020">
    <property type="protein sequence ID" value="KAK0508774.1"/>
    <property type="molecule type" value="Genomic_DNA"/>
</dbReference>
<dbReference type="Proteomes" id="UP001166286">
    <property type="component" value="Unassembled WGS sequence"/>
</dbReference>
<organism evidence="2 3">
    <name type="scientific">Cladonia borealis</name>
    <dbReference type="NCBI Taxonomy" id="184061"/>
    <lineage>
        <taxon>Eukaryota</taxon>
        <taxon>Fungi</taxon>
        <taxon>Dikarya</taxon>
        <taxon>Ascomycota</taxon>
        <taxon>Pezizomycotina</taxon>
        <taxon>Lecanoromycetes</taxon>
        <taxon>OSLEUM clade</taxon>
        <taxon>Lecanoromycetidae</taxon>
        <taxon>Lecanorales</taxon>
        <taxon>Lecanorineae</taxon>
        <taxon>Cladoniaceae</taxon>
        <taxon>Cladonia</taxon>
    </lineage>
</organism>